<comment type="caution">
    <text evidence="5">Lacks conserved residue(s) required for the propagation of feature annotation.</text>
</comment>
<comment type="pathway">
    <text evidence="5">Quinol/quinone metabolism; menaquinone biosynthesis; menaquinol from 1,4-dihydroxy-2-naphthoate: step 2/2.</text>
</comment>
<dbReference type="EMBL" id="NXLX01000005">
    <property type="protein sequence ID" value="RDU74104.1"/>
    <property type="molecule type" value="Genomic_DNA"/>
</dbReference>
<comment type="caution">
    <text evidence="6">The sequence shown here is derived from an EMBL/GenBank/DDBJ whole genome shotgun (WGS) entry which is preliminary data.</text>
</comment>
<organism evidence="6 7">
    <name type="scientific">Helicobacter anseris</name>
    <dbReference type="NCBI Taxonomy" id="375926"/>
    <lineage>
        <taxon>Bacteria</taxon>
        <taxon>Pseudomonadati</taxon>
        <taxon>Campylobacterota</taxon>
        <taxon>Epsilonproteobacteria</taxon>
        <taxon>Campylobacterales</taxon>
        <taxon>Helicobacteraceae</taxon>
        <taxon>Helicobacter</taxon>
    </lineage>
</organism>
<dbReference type="PROSITE" id="PS51608">
    <property type="entry name" value="SAM_MT_UBIE"/>
    <property type="match status" value="1"/>
</dbReference>
<dbReference type="PROSITE" id="PS01183">
    <property type="entry name" value="UBIE_1"/>
    <property type="match status" value="1"/>
</dbReference>
<dbReference type="CDD" id="cd02440">
    <property type="entry name" value="AdoMet_MTases"/>
    <property type="match status" value="1"/>
</dbReference>
<dbReference type="PANTHER" id="PTHR43591">
    <property type="entry name" value="METHYLTRANSFERASE"/>
    <property type="match status" value="1"/>
</dbReference>
<feature type="binding site" evidence="5">
    <location>
        <position position="82"/>
    </location>
    <ligand>
        <name>S-adenosyl-L-methionine</name>
        <dbReference type="ChEBI" id="CHEBI:59789"/>
    </ligand>
</feature>
<proteinExistence type="inferred from homology"/>
<protein>
    <recommendedName>
        <fullName evidence="5">Demethylmenaquinone methyltransferase</fullName>
        <ecNumber evidence="5">2.1.1.163</ecNumber>
    </recommendedName>
</protein>
<dbReference type="HAMAP" id="MF_01813">
    <property type="entry name" value="MenG_UbiE_methyltr"/>
    <property type="match status" value="1"/>
</dbReference>
<dbReference type="Gene3D" id="3.40.50.150">
    <property type="entry name" value="Vaccinia Virus protein VP39"/>
    <property type="match status" value="1"/>
</dbReference>
<comment type="similarity">
    <text evidence="5">Belongs to the class I-like SAM-binding methyltransferase superfamily. MenG/UbiE family.</text>
</comment>
<keyword evidence="1 5" id="KW-0474">Menaquinone biosynthesis</keyword>
<dbReference type="Proteomes" id="UP000256695">
    <property type="component" value="Unassembled WGS sequence"/>
</dbReference>
<dbReference type="GO" id="GO:0008425">
    <property type="term" value="F:2-methoxy-6-polyprenyl-1,4-benzoquinol methyltransferase activity"/>
    <property type="evidence" value="ECO:0007669"/>
    <property type="project" value="TreeGrafter"/>
</dbReference>
<evidence type="ECO:0000256" key="1">
    <source>
        <dbReference type="ARBA" id="ARBA00022428"/>
    </source>
</evidence>
<dbReference type="GO" id="GO:0043770">
    <property type="term" value="F:demethylmenaquinone methyltransferase activity"/>
    <property type="evidence" value="ECO:0007669"/>
    <property type="project" value="UniProtKB-UniRule"/>
</dbReference>
<evidence type="ECO:0000256" key="5">
    <source>
        <dbReference type="HAMAP-Rule" id="MF_01813"/>
    </source>
</evidence>
<feature type="binding site" evidence="5">
    <location>
        <position position="60"/>
    </location>
    <ligand>
        <name>S-adenosyl-L-methionine</name>
        <dbReference type="ChEBI" id="CHEBI:59789"/>
    </ligand>
</feature>
<dbReference type="PANTHER" id="PTHR43591:SF24">
    <property type="entry name" value="2-METHOXY-6-POLYPRENYL-1,4-BENZOQUINOL METHYLASE, MITOCHONDRIAL"/>
    <property type="match status" value="1"/>
</dbReference>
<dbReference type="OrthoDB" id="9808140at2"/>
<dbReference type="GO" id="GO:0009234">
    <property type="term" value="P:menaquinone biosynthetic process"/>
    <property type="evidence" value="ECO:0007669"/>
    <property type="project" value="UniProtKB-UniRule"/>
</dbReference>
<reference evidence="6 7" key="1">
    <citation type="submission" date="2018-04" db="EMBL/GenBank/DDBJ databases">
        <title>Novel Campyloabacter and Helicobacter Species and Strains.</title>
        <authorList>
            <person name="Mannion A.J."/>
            <person name="Shen Z."/>
            <person name="Fox J.G."/>
        </authorList>
    </citation>
    <scope>NUCLEOTIDE SEQUENCE [LARGE SCALE GENOMIC DNA]</scope>
    <source>
        <strain evidence="6 7">MIT 04-9362</strain>
    </source>
</reference>
<dbReference type="InterPro" id="IPR029063">
    <property type="entry name" value="SAM-dependent_MTases_sf"/>
</dbReference>
<dbReference type="PROSITE" id="PS01184">
    <property type="entry name" value="UBIE_2"/>
    <property type="match status" value="1"/>
</dbReference>
<keyword evidence="7" id="KW-1185">Reference proteome</keyword>
<gene>
    <name evidence="5" type="primary">menG</name>
    <name evidence="6" type="ORF">CQA57_03165</name>
</gene>
<dbReference type="NCBIfam" id="NF001244">
    <property type="entry name" value="PRK00216.1-5"/>
    <property type="match status" value="1"/>
</dbReference>
<dbReference type="Pfam" id="PF01209">
    <property type="entry name" value="Ubie_methyltran"/>
    <property type="match status" value="1"/>
</dbReference>
<evidence type="ECO:0000256" key="4">
    <source>
        <dbReference type="ARBA" id="ARBA00022691"/>
    </source>
</evidence>
<keyword evidence="3 5" id="KW-0808">Transferase</keyword>
<comment type="function">
    <text evidence="5">Methyltransferase required for the conversion of demethylmenaquinol (DMKH2) to menaquinol (MKH2).</text>
</comment>
<keyword evidence="2 5" id="KW-0489">Methyltransferase</keyword>
<name>A0A3D8JB67_9HELI</name>
<dbReference type="GO" id="GO:0032259">
    <property type="term" value="P:methylation"/>
    <property type="evidence" value="ECO:0007669"/>
    <property type="project" value="UniProtKB-KW"/>
</dbReference>
<keyword evidence="4 5" id="KW-0949">S-adenosyl-L-methionine</keyword>
<accession>A0A3D8JB67</accession>
<dbReference type="SUPFAM" id="SSF53335">
    <property type="entry name" value="S-adenosyl-L-methionine-dependent methyltransferases"/>
    <property type="match status" value="1"/>
</dbReference>
<dbReference type="AlphaFoldDB" id="A0A3D8JB67"/>
<dbReference type="InterPro" id="IPR004033">
    <property type="entry name" value="UbiE/COQ5_MeTrFase"/>
</dbReference>
<sequence length="240" mass="27174">MKSNQEQIIKMFDAISSSYDLTNRVLSLGIDVSWRKEACRKALELQKGNDLVIADIACGTGDMILHWQDFTKDKKVKFIGIDPSSGMLEIAKDKLKDLLLLEKLQLFLAQAQELKILKNQSVDILSIAYGIRNVVDIDQALVEFARVLKKDGVLVILEFTKNESEGILDRLAQFYTKRILPIIGGLVSRNYKAYKYLPDSIQDFLSTDVLVEKLCKNGFRMHIIKSYSANISTLIIAIKE</sequence>
<dbReference type="EC" id="2.1.1.163" evidence="5"/>
<evidence type="ECO:0000256" key="2">
    <source>
        <dbReference type="ARBA" id="ARBA00022603"/>
    </source>
</evidence>
<evidence type="ECO:0000313" key="6">
    <source>
        <dbReference type="EMBL" id="RDU74104.1"/>
    </source>
</evidence>
<dbReference type="InterPro" id="IPR023576">
    <property type="entry name" value="UbiE/COQ5_MeTrFase_CS"/>
</dbReference>
<comment type="catalytic activity">
    <reaction evidence="5">
        <text>a 2-demethylmenaquinol + S-adenosyl-L-methionine = a menaquinol + S-adenosyl-L-homocysteine + H(+)</text>
        <dbReference type="Rhea" id="RHEA:42640"/>
        <dbReference type="Rhea" id="RHEA-COMP:9539"/>
        <dbReference type="Rhea" id="RHEA-COMP:9563"/>
        <dbReference type="ChEBI" id="CHEBI:15378"/>
        <dbReference type="ChEBI" id="CHEBI:18151"/>
        <dbReference type="ChEBI" id="CHEBI:55437"/>
        <dbReference type="ChEBI" id="CHEBI:57856"/>
        <dbReference type="ChEBI" id="CHEBI:59789"/>
        <dbReference type="EC" id="2.1.1.163"/>
    </reaction>
</comment>
<dbReference type="UniPathway" id="UPA00079">
    <property type="reaction ID" value="UER00169"/>
</dbReference>
<evidence type="ECO:0000256" key="3">
    <source>
        <dbReference type="ARBA" id="ARBA00022679"/>
    </source>
</evidence>
<dbReference type="NCBIfam" id="TIGR01934">
    <property type="entry name" value="MenG_MenH_UbiE"/>
    <property type="match status" value="1"/>
</dbReference>
<dbReference type="RefSeq" id="WP_115578786.1">
    <property type="nucleotide sequence ID" value="NZ_NXLX01000005.1"/>
</dbReference>
<dbReference type="UniPathway" id="UPA00232"/>
<evidence type="ECO:0000313" key="7">
    <source>
        <dbReference type="Proteomes" id="UP000256695"/>
    </source>
</evidence>